<dbReference type="PANTHER" id="PTHR24198:SF165">
    <property type="entry name" value="ANKYRIN REPEAT-CONTAINING PROTEIN-RELATED"/>
    <property type="match status" value="1"/>
</dbReference>
<protein>
    <submittedName>
        <fullName evidence="4">Uncharacterized protein</fullName>
    </submittedName>
</protein>
<proteinExistence type="predicted"/>
<dbReference type="Proteomes" id="UP001216150">
    <property type="component" value="Unassembled WGS sequence"/>
</dbReference>
<feature type="repeat" description="ANK" evidence="3">
    <location>
        <begin position="182"/>
        <end position="215"/>
    </location>
</feature>
<keyword evidence="5" id="KW-1185">Reference proteome</keyword>
<reference evidence="4 5" key="1">
    <citation type="journal article" date="2023" name="IMA Fungus">
        <title>Comparative genomic study of the Penicillium genus elucidates a diverse pangenome and 15 lateral gene transfer events.</title>
        <authorList>
            <person name="Petersen C."/>
            <person name="Sorensen T."/>
            <person name="Nielsen M.R."/>
            <person name="Sondergaard T.E."/>
            <person name="Sorensen J.L."/>
            <person name="Fitzpatrick D.A."/>
            <person name="Frisvad J.C."/>
            <person name="Nielsen K.L."/>
        </authorList>
    </citation>
    <scope>NUCLEOTIDE SEQUENCE [LARGE SCALE GENOMIC DNA]</scope>
    <source>
        <strain evidence="4 5">IBT 29057</strain>
    </source>
</reference>
<organism evidence="4 5">
    <name type="scientific">Penicillium hetheringtonii</name>
    <dbReference type="NCBI Taxonomy" id="911720"/>
    <lineage>
        <taxon>Eukaryota</taxon>
        <taxon>Fungi</taxon>
        <taxon>Dikarya</taxon>
        <taxon>Ascomycota</taxon>
        <taxon>Pezizomycotina</taxon>
        <taxon>Eurotiomycetes</taxon>
        <taxon>Eurotiomycetidae</taxon>
        <taxon>Eurotiales</taxon>
        <taxon>Aspergillaceae</taxon>
        <taxon>Penicillium</taxon>
    </lineage>
</organism>
<sequence>MSSIKEIRTRFSNALSKENVEAFLDVLKCMNAQIDKPDAQGRTMLWYYVKTRNYKKAKFLIKCGADPTVADYERVAPIHVALMQGDAIDRIIAQMLLHSRPTVPVPEMLKNGQILDKLFSNHANTLDGANMKFFLKLGADVNIVLNPDHETPLIRAVRYGHTKVIKLLLKQRNVNLYAQNRDGYTALHVATCHSRLDAVELLLSSERLDVNCRDRQGNSAFWLSVHLGRDDISERFLNDSRVDVNFRGGTSPRRKTTALYIACFRRNARMVSCILSSTHLHRMNPNIQGENRKSPLGIAAYQGAYEVVEMLLKADGIRINANDEGEDDPLWLAIQTRSMSVVRLFLNDSRLDINFQNNPKGDTYLIAAVRDGNLPLVTRLLKLKGIEPNTRRNKEAQSALKIAHQLNHSHIIQMMARKELSADKPLNEWDLSKF</sequence>
<dbReference type="PANTHER" id="PTHR24198">
    <property type="entry name" value="ANKYRIN REPEAT AND PROTEIN KINASE DOMAIN-CONTAINING PROTEIN"/>
    <property type="match status" value="1"/>
</dbReference>
<dbReference type="Pfam" id="PF12796">
    <property type="entry name" value="Ank_2"/>
    <property type="match status" value="3"/>
</dbReference>
<evidence type="ECO:0000256" key="2">
    <source>
        <dbReference type="ARBA" id="ARBA00023043"/>
    </source>
</evidence>
<dbReference type="Gene3D" id="1.25.40.20">
    <property type="entry name" value="Ankyrin repeat-containing domain"/>
    <property type="match status" value="2"/>
</dbReference>
<dbReference type="SMART" id="SM00248">
    <property type="entry name" value="ANK"/>
    <property type="match status" value="9"/>
</dbReference>
<evidence type="ECO:0000313" key="4">
    <source>
        <dbReference type="EMBL" id="KAJ5569200.1"/>
    </source>
</evidence>
<dbReference type="InterPro" id="IPR002110">
    <property type="entry name" value="Ankyrin_rpt"/>
</dbReference>
<dbReference type="InterPro" id="IPR036770">
    <property type="entry name" value="Ankyrin_rpt-contain_sf"/>
</dbReference>
<evidence type="ECO:0000313" key="5">
    <source>
        <dbReference type="Proteomes" id="UP001216150"/>
    </source>
</evidence>
<evidence type="ECO:0000256" key="3">
    <source>
        <dbReference type="PROSITE-ProRule" id="PRU00023"/>
    </source>
</evidence>
<dbReference type="EMBL" id="JAQJAC010000010">
    <property type="protein sequence ID" value="KAJ5569200.1"/>
    <property type="molecule type" value="Genomic_DNA"/>
</dbReference>
<dbReference type="PROSITE" id="PS50088">
    <property type="entry name" value="ANK_REPEAT"/>
    <property type="match status" value="1"/>
</dbReference>
<dbReference type="PROSITE" id="PS50297">
    <property type="entry name" value="ANK_REP_REGION"/>
    <property type="match status" value="1"/>
</dbReference>
<dbReference type="SUPFAM" id="SSF48403">
    <property type="entry name" value="Ankyrin repeat"/>
    <property type="match status" value="1"/>
</dbReference>
<dbReference type="AlphaFoldDB" id="A0AAD6DAI7"/>
<keyword evidence="1" id="KW-0677">Repeat</keyword>
<name>A0AAD6DAI7_9EURO</name>
<comment type="caution">
    <text evidence="4">The sequence shown here is derived from an EMBL/GenBank/DDBJ whole genome shotgun (WGS) entry which is preliminary data.</text>
</comment>
<keyword evidence="2 3" id="KW-0040">ANK repeat</keyword>
<gene>
    <name evidence="4" type="ORF">N7450_011686</name>
</gene>
<evidence type="ECO:0000256" key="1">
    <source>
        <dbReference type="ARBA" id="ARBA00022737"/>
    </source>
</evidence>
<accession>A0AAD6DAI7</accession>